<comment type="function">
    <text evidence="12">PsaD can form complexes with ferredoxin and ferredoxin-oxidoreductase in photosystem I (PS I) reaction center. PSAD may encode the ferredoxin-docking protein.</text>
</comment>
<feature type="transmembrane region" description="Helical" evidence="14">
    <location>
        <begin position="578"/>
        <end position="605"/>
    </location>
</feature>
<feature type="transmembrane region" description="Helical" evidence="14">
    <location>
        <begin position="742"/>
        <end position="764"/>
    </location>
</feature>
<dbReference type="InterPro" id="IPR027417">
    <property type="entry name" value="P-loop_NTPase"/>
</dbReference>
<feature type="region of interest" description="Disordered" evidence="13">
    <location>
        <begin position="1"/>
        <end position="36"/>
    </location>
</feature>
<dbReference type="InterPro" id="IPR003593">
    <property type="entry name" value="AAA+_ATPase"/>
</dbReference>
<dbReference type="Pfam" id="PF00005">
    <property type="entry name" value="ABC_tran"/>
    <property type="match status" value="1"/>
</dbReference>
<dbReference type="GO" id="GO:0016020">
    <property type="term" value="C:membrane"/>
    <property type="evidence" value="ECO:0000318"/>
    <property type="project" value="GO_Central"/>
</dbReference>
<dbReference type="InterPro" id="IPR013525">
    <property type="entry name" value="ABC2_TM"/>
</dbReference>
<keyword evidence="17" id="KW-1185">Reference proteome</keyword>
<organism evidence="17">
    <name type="scientific">Selaginella moellendorffii</name>
    <name type="common">Spikemoss</name>
    <dbReference type="NCBI Taxonomy" id="88036"/>
    <lineage>
        <taxon>Eukaryota</taxon>
        <taxon>Viridiplantae</taxon>
        <taxon>Streptophyta</taxon>
        <taxon>Embryophyta</taxon>
        <taxon>Tracheophyta</taxon>
        <taxon>Lycopodiopsida</taxon>
        <taxon>Selaginellales</taxon>
        <taxon>Selaginellaceae</taxon>
        <taxon>Selaginella</taxon>
    </lineage>
</organism>
<feature type="compositionally biased region" description="Polar residues" evidence="13">
    <location>
        <begin position="15"/>
        <end position="26"/>
    </location>
</feature>
<proteinExistence type="inferred from homology"/>
<evidence type="ECO:0000256" key="14">
    <source>
        <dbReference type="SAM" id="Phobius"/>
    </source>
</evidence>
<dbReference type="GO" id="GO:0009535">
    <property type="term" value="C:chloroplast thylakoid membrane"/>
    <property type="evidence" value="ECO:0007669"/>
    <property type="project" value="UniProtKB-SubCell"/>
</dbReference>
<feature type="transmembrane region" description="Helical" evidence="14">
    <location>
        <begin position="504"/>
        <end position="523"/>
    </location>
</feature>
<dbReference type="PROSITE" id="PS00211">
    <property type="entry name" value="ABC_TRANSPORTER_1"/>
    <property type="match status" value="1"/>
</dbReference>
<dbReference type="GO" id="GO:0009538">
    <property type="term" value="C:photosystem I reaction center"/>
    <property type="evidence" value="ECO:0007669"/>
    <property type="project" value="InterPro"/>
</dbReference>
<evidence type="ECO:0000256" key="3">
    <source>
        <dbReference type="ARBA" id="ARBA00009926"/>
    </source>
</evidence>
<keyword evidence="6 14" id="KW-0812">Transmembrane</keyword>
<accession>D8TBL2</accession>
<evidence type="ECO:0000259" key="15">
    <source>
        <dbReference type="PROSITE" id="PS50893"/>
    </source>
</evidence>
<name>D8TBL2_SELML</name>
<dbReference type="eggNOG" id="KOG0061">
    <property type="taxonomic scope" value="Eukaryota"/>
</dbReference>
<keyword evidence="10 14" id="KW-1133">Transmembrane helix</keyword>
<comment type="similarity">
    <text evidence="3">Belongs to the PsaD family.</text>
</comment>
<comment type="subcellular location">
    <subcellularLocation>
        <location evidence="1">Membrane</location>
        <topology evidence="1">Multi-pass membrane protein</topology>
    </subcellularLocation>
    <subcellularLocation>
        <location evidence="2">Plastid</location>
        <location evidence="2">Chloroplast thylakoid membrane</location>
        <topology evidence="2">Peripheral membrane protein</topology>
        <orientation evidence="2">Stromal side</orientation>
    </subcellularLocation>
</comment>
<dbReference type="GO" id="GO:0042626">
    <property type="term" value="F:ATPase-coupled transmembrane transporter activity"/>
    <property type="evidence" value="ECO:0000318"/>
    <property type="project" value="GO_Central"/>
</dbReference>
<keyword evidence="8" id="KW-0603">Photosystem I</keyword>
<evidence type="ECO:0000256" key="2">
    <source>
        <dbReference type="ARBA" id="ARBA00004185"/>
    </source>
</evidence>
<dbReference type="GO" id="GO:0015979">
    <property type="term" value="P:photosynthesis"/>
    <property type="evidence" value="ECO:0007669"/>
    <property type="project" value="UniProtKB-KW"/>
</dbReference>
<evidence type="ECO:0000256" key="5">
    <source>
        <dbReference type="ARBA" id="ARBA00022531"/>
    </source>
</evidence>
<dbReference type="InterPro" id="IPR003685">
    <property type="entry name" value="PsaD"/>
</dbReference>
<dbReference type="OMA" id="AMRGEIM"/>
<dbReference type="FunFam" id="3.30.1470.10:FF:000002">
    <property type="entry name" value="Photosystem I reaction center subunit II"/>
    <property type="match status" value="1"/>
</dbReference>
<feature type="compositionally biased region" description="Basic and acidic residues" evidence="13">
    <location>
        <begin position="1"/>
        <end position="14"/>
    </location>
</feature>
<dbReference type="SMART" id="SM00382">
    <property type="entry name" value="AAA"/>
    <property type="match status" value="1"/>
</dbReference>
<dbReference type="HOGENOM" id="CLU_000604_57_8_1"/>
<dbReference type="InParanoid" id="D8TBL2"/>
<dbReference type="Pfam" id="PF01061">
    <property type="entry name" value="ABC2_membrane"/>
    <property type="match status" value="1"/>
</dbReference>
<dbReference type="SUPFAM" id="SSF52540">
    <property type="entry name" value="P-loop containing nucleoside triphosphate hydrolases"/>
    <property type="match status" value="1"/>
</dbReference>
<evidence type="ECO:0000256" key="13">
    <source>
        <dbReference type="SAM" id="MobiDB-lite"/>
    </source>
</evidence>
<evidence type="ECO:0000256" key="8">
    <source>
        <dbReference type="ARBA" id="ARBA00022836"/>
    </source>
</evidence>
<dbReference type="PANTHER" id="PTHR48041">
    <property type="entry name" value="ABC TRANSPORTER G FAMILY MEMBER 28"/>
    <property type="match status" value="1"/>
</dbReference>
<dbReference type="InterPro" id="IPR050352">
    <property type="entry name" value="ABCG_transporters"/>
</dbReference>
<dbReference type="InterPro" id="IPR003439">
    <property type="entry name" value="ABC_transporter-like_ATP-bd"/>
</dbReference>
<evidence type="ECO:0000313" key="17">
    <source>
        <dbReference type="Proteomes" id="UP000001514"/>
    </source>
</evidence>
<dbReference type="InterPro" id="IPR036579">
    <property type="entry name" value="PsaD_sf"/>
</dbReference>
<dbReference type="InterPro" id="IPR043926">
    <property type="entry name" value="ABCG_dom"/>
</dbReference>
<dbReference type="CDD" id="cd03213">
    <property type="entry name" value="ABCG_EPDR"/>
    <property type="match status" value="1"/>
</dbReference>
<keyword evidence="9" id="KW-0067">ATP-binding</keyword>
<dbReference type="Gene3D" id="3.30.1470.10">
    <property type="entry name" value="Photosystem I PsaD, reaction center subunit II"/>
    <property type="match status" value="1"/>
</dbReference>
<dbReference type="AlphaFoldDB" id="D8TBL2"/>
<evidence type="ECO:0000256" key="10">
    <source>
        <dbReference type="ARBA" id="ARBA00022989"/>
    </source>
</evidence>
<feature type="transmembrane region" description="Helical" evidence="14">
    <location>
        <begin position="612"/>
        <end position="634"/>
    </location>
</feature>
<evidence type="ECO:0000256" key="6">
    <source>
        <dbReference type="ARBA" id="ARBA00022692"/>
    </source>
</evidence>
<dbReference type="Gene3D" id="3.40.50.300">
    <property type="entry name" value="P-loop containing nucleotide triphosphate hydrolases"/>
    <property type="match status" value="1"/>
</dbReference>
<dbReference type="GO" id="GO:0140359">
    <property type="term" value="F:ABC-type transporter activity"/>
    <property type="evidence" value="ECO:0007669"/>
    <property type="project" value="InterPro"/>
</dbReference>
<dbReference type="Pfam" id="PF02531">
    <property type="entry name" value="PsaD"/>
    <property type="match status" value="1"/>
</dbReference>
<protein>
    <recommendedName>
        <fullName evidence="15">ABC transporter domain-containing protein</fullName>
    </recommendedName>
</protein>
<dbReference type="SUPFAM" id="SSF64234">
    <property type="entry name" value="Photosystem I subunit PsaD"/>
    <property type="match status" value="1"/>
</dbReference>
<evidence type="ECO:0000256" key="1">
    <source>
        <dbReference type="ARBA" id="ARBA00004141"/>
    </source>
</evidence>
<evidence type="ECO:0000256" key="12">
    <source>
        <dbReference type="ARBA" id="ARBA00025555"/>
    </source>
</evidence>
<evidence type="ECO:0000256" key="7">
    <source>
        <dbReference type="ARBA" id="ARBA00022741"/>
    </source>
</evidence>
<feature type="domain" description="ABC transporter" evidence="15">
    <location>
        <begin position="46"/>
        <end position="297"/>
    </location>
</feature>
<dbReference type="InterPro" id="IPR017871">
    <property type="entry name" value="ABC_transporter-like_CS"/>
</dbReference>
<dbReference type="Pfam" id="PF19055">
    <property type="entry name" value="ABC2_membrane_7"/>
    <property type="match status" value="1"/>
</dbReference>
<reference evidence="16 17" key="1">
    <citation type="journal article" date="2011" name="Science">
        <title>The Selaginella genome identifies genetic changes associated with the evolution of vascular plants.</title>
        <authorList>
            <person name="Banks J.A."/>
            <person name="Nishiyama T."/>
            <person name="Hasebe M."/>
            <person name="Bowman J.L."/>
            <person name="Gribskov M."/>
            <person name="dePamphilis C."/>
            <person name="Albert V.A."/>
            <person name="Aono N."/>
            <person name="Aoyama T."/>
            <person name="Ambrose B.A."/>
            <person name="Ashton N.W."/>
            <person name="Axtell M.J."/>
            <person name="Barker E."/>
            <person name="Barker M.S."/>
            <person name="Bennetzen J.L."/>
            <person name="Bonawitz N.D."/>
            <person name="Chapple C."/>
            <person name="Cheng C."/>
            <person name="Correa L.G."/>
            <person name="Dacre M."/>
            <person name="DeBarry J."/>
            <person name="Dreyer I."/>
            <person name="Elias M."/>
            <person name="Engstrom E.M."/>
            <person name="Estelle M."/>
            <person name="Feng L."/>
            <person name="Finet C."/>
            <person name="Floyd S.K."/>
            <person name="Frommer W.B."/>
            <person name="Fujita T."/>
            <person name="Gramzow L."/>
            <person name="Gutensohn M."/>
            <person name="Harholt J."/>
            <person name="Hattori M."/>
            <person name="Heyl A."/>
            <person name="Hirai T."/>
            <person name="Hiwatashi Y."/>
            <person name="Ishikawa M."/>
            <person name="Iwata M."/>
            <person name="Karol K.G."/>
            <person name="Koehler B."/>
            <person name="Kolukisaoglu U."/>
            <person name="Kubo M."/>
            <person name="Kurata T."/>
            <person name="Lalonde S."/>
            <person name="Li K."/>
            <person name="Li Y."/>
            <person name="Litt A."/>
            <person name="Lyons E."/>
            <person name="Manning G."/>
            <person name="Maruyama T."/>
            <person name="Michael T.P."/>
            <person name="Mikami K."/>
            <person name="Miyazaki S."/>
            <person name="Morinaga S."/>
            <person name="Murata T."/>
            <person name="Mueller-Roeber B."/>
            <person name="Nelson D.R."/>
            <person name="Obara M."/>
            <person name="Oguri Y."/>
            <person name="Olmstead R.G."/>
            <person name="Onodera N."/>
            <person name="Petersen B.L."/>
            <person name="Pils B."/>
            <person name="Prigge M."/>
            <person name="Rensing S.A."/>
            <person name="Riano-Pachon D.M."/>
            <person name="Roberts A.W."/>
            <person name="Sato Y."/>
            <person name="Scheller H.V."/>
            <person name="Schulz B."/>
            <person name="Schulz C."/>
            <person name="Shakirov E.V."/>
            <person name="Shibagaki N."/>
            <person name="Shinohara N."/>
            <person name="Shippen D.E."/>
            <person name="Soerensen I."/>
            <person name="Sotooka R."/>
            <person name="Sugimoto N."/>
            <person name="Sugita M."/>
            <person name="Sumikawa N."/>
            <person name="Tanurdzic M."/>
            <person name="Theissen G."/>
            <person name="Ulvskov P."/>
            <person name="Wakazuki S."/>
            <person name="Weng J.K."/>
            <person name="Willats W.W."/>
            <person name="Wipf D."/>
            <person name="Wolf P.G."/>
            <person name="Yang L."/>
            <person name="Zimmer A.D."/>
            <person name="Zhu Q."/>
            <person name="Mitros T."/>
            <person name="Hellsten U."/>
            <person name="Loque D."/>
            <person name="Otillar R."/>
            <person name="Salamov A."/>
            <person name="Schmutz J."/>
            <person name="Shapiro H."/>
            <person name="Lindquist E."/>
            <person name="Lucas S."/>
            <person name="Rokhsar D."/>
            <person name="Grigoriev I.V."/>
        </authorList>
    </citation>
    <scope>NUCLEOTIDE SEQUENCE [LARGE SCALE GENOMIC DNA]</scope>
</reference>
<evidence type="ECO:0000256" key="4">
    <source>
        <dbReference type="ARBA" id="ARBA00022448"/>
    </source>
</evidence>
<evidence type="ECO:0000256" key="11">
    <source>
        <dbReference type="ARBA" id="ARBA00023136"/>
    </source>
</evidence>
<dbReference type="Gramene" id="EFJ05919">
    <property type="protein sequence ID" value="EFJ05919"/>
    <property type="gene ID" value="SELMODRAFT_448960"/>
</dbReference>
<gene>
    <name evidence="16" type="ORF">SELMODRAFT_448960</name>
</gene>
<dbReference type="PANTHER" id="PTHR48041:SF73">
    <property type="entry name" value="ABC TRANSPORTER G FAMILY MEMBER STR"/>
    <property type="match status" value="1"/>
</dbReference>
<evidence type="ECO:0000313" key="16">
    <source>
        <dbReference type="EMBL" id="EFJ05919.1"/>
    </source>
</evidence>
<dbReference type="GO" id="GO:0055085">
    <property type="term" value="P:transmembrane transport"/>
    <property type="evidence" value="ECO:0000318"/>
    <property type="project" value="GO_Central"/>
</dbReference>
<dbReference type="GO" id="GO:0019904">
    <property type="term" value="F:protein domain specific binding"/>
    <property type="evidence" value="ECO:0007669"/>
    <property type="project" value="UniProtKB-ARBA"/>
</dbReference>
<dbReference type="GO" id="GO:0005524">
    <property type="term" value="F:ATP binding"/>
    <property type="evidence" value="ECO:0007669"/>
    <property type="project" value="UniProtKB-KW"/>
</dbReference>
<dbReference type="Proteomes" id="UP000001514">
    <property type="component" value="Unassembled WGS sequence"/>
</dbReference>
<keyword evidence="11 14" id="KW-0472">Membrane</keyword>
<evidence type="ECO:0000256" key="9">
    <source>
        <dbReference type="ARBA" id="ARBA00022840"/>
    </source>
</evidence>
<dbReference type="PROSITE" id="PS50893">
    <property type="entry name" value="ABC_TRANSPORTER_2"/>
    <property type="match status" value="1"/>
</dbReference>
<dbReference type="KEGG" id="smo:SELMODRAFT_448960"/>
<keyword evidence="4" id="KW-0813">Transport</keyword>
<feature type="transmembrane region" description="Helical" evidence="14">
    <location>
        <begin position="535"/>
        <end position="558"/>
    </location>
</feature>
<dbReference type="EMBL" id="GL377711">
    <property type="protein sequence ID" value="EFJ05919.1"/>
    <property type="molecule type" value="Genomic_DNA"/>
</dbReference>
<keyword evidence="5" id="KW-0602">Photosynthesis</keyword>
<sequence>MARQEHNGLHRHDQPTLQNLLGSATPYSHAGSEYSEKNDKLYGPGLVFEDLLYSVSKKVKKEGKSVVTSVDLLHNISGEALKGHVTAVLGPSGAGKSTFLDALAGRICKGSLRGRVTVDGRAVSTSMMKRISSYVMQDDQLFPMLTVYETFLFAANVRLPSAFTPEEKKARVEELITQLGLEHAADTYIGNEGVRGVSGGERRRVSIGVDIIHGPSLLFLDEPTSGLDSTSAFVVVERLRDIAQRGSTVILTIHQPSYRIQQLLNRLIVLARGKLIYLGKPDALEDHLADLGRPVPDGENALENLLDVIKEYDESDLGLEPLVQFQRDGVRPDGLGAEATPLPSKNRNRNYYQVDAEDDNDFDRSLPKSMAMTPLHNDPRLAAQFYREFSAWLYNEAIDTLRRTPARTPARALRVPALSAWRTPIVAPEKQQRQQQQPVDVSVSCTVALDDRFQPSHAPYSDFSTDDEEESEEWRHKFANPWSRELVVLMWRNYKNVYRTPELFLSRELVIVVMSAMLATLFKRPKDTLDGVNELMNFYIFAVCLLFFSSNDAVPTFIQERFIFIREASHNAYRASSYVIANLIVNLPFLAIQALTFVVITWWTLRLHGSVFTIWLILFASLITTNSFVMFVSAVVPNYIMGYAVVIAITALFFLNCGYFLKRSQIPGVWLPLHYISTIKYPFEALLVNQFDNGYHACYANGPVFEKPGPLGKVHTSVTSNSSCTVDGTDVLKTMDMGGARIGVDVLVLLAWGVFYRLLFYVIISTAKMQALAAMQASPMSSVRSTISSITSSSASSGSSSFFQGQSKMAVSMAGARVSMMATADKAAAPAPAGFTPPELKPDTPSPIFGGSTGGLLRKAQVEEFYVITWESGKEQIFEMPTGGAAIMRSGPNLLKLARKEQCLALGTQLRSKFKINYQFYRVFPNGEVQYLHPKDGVYPEKVNPGRKGVGVNLRSIGKNCNPVDLKFTGKAAYDV</sequence>
<keyword evidence="7" id="KW-0547">Nucleotide-binding</keyword>
<feature type="transmembrane region" description="Helical" evidence="14">
    <location>
        <begin position="640"/>
        <end position="661"/>
    </location>
</feature>
<dbReference type="GO" id="GO:0016887">
    <property type="term" value="F:ATP hydrolysis activity"/>
    <property type="evidence" value="ECO:0007669"/>
    <property type="project" value="InterPro"/>
</dbReference>